<comment type="similarity">
    <text evidence="1">Belongs to the peptidase S66 family.</text>
</comment>
<evidence type="ECO:0000256" key="3">
    <source>
        <dbReference type="ARBA" id="ARBA00022670"/>
    </source>
</evidence>
<evidence type="ECO:0000313" key="10">
    <source>
        <dbReference type="Proteomes" id="UP000242317"/>
    </source>
</evidence>
<feature type="domain" description="LD-carboxypeptidase C-terminal" evidence="8">
    <location>
        <begin position="208"/>
        <end position="322"/>
    </location>
</feature>
<feature type="active site" description="Charge relay system" evidence="6">
    <location>
        <position position="308"/>
    </location>
</feature>
<dbReference type="Pfam" id="PF02016">
    <property type="entry name" value="Peptidase_S66"/>
    <property type="match status" value="1"/>
</dbReference>
<dbReference type="CDD" id="cd07025">
    <property type="entry name" value="Peptidase_S66"/>
    <property type="match status" value="1"/>
</dbReference>
<dbReference type="InterPro" id="IPR040449">
    <property type="entry name" value="Peptidase_S66_N"/>
</dbReference>
<name>A0A1G6KMC9_9GAMM</name>
<dbReference type="PANTHER" id="PTHR30237:SF2">
    <property type="entry name" value="MUREIN TETRAPEPTIDE CARBOXYPEPTIDASE"/>
    <property type="match status" value="1"/>
</dbReference>
<dbReference type="GO" id="GO:0004180">
    <property type="term" value="F:carboxypeptidase activity"/>
    <property type="evidence" value="ECO:0007669"/>
    <property type="project" value="UniProtKB-KW"/>
</dbReference>
<evidence type="ECO:0000256" key="6">
    <source>
        <dbReference type="PIRSR" id="PIRSR028757-1"/>
    </source>
</evidence>
<keyword evidence="2 9" id="KW-0121">Carboxypeptidase</keyword>
<feature type="active site" description="Charge relay system" evidence="6">
    <location>
        <position position="240"/>
    </location>
</feature>
<evidence type="ECO:0000313" key="9">
    <source>
        <dbReference type="EMBL" id="SDC32124.1"/>
    </source>
</evidence>
<dbReference type="GO" id="GO:0008236">
    <property type="term" value="F:serine-type peptidase activity"/>
    <property type="evidence" value="ECO:0007669"/>
    <property type="project" value="UniProtKB-KW"/>
</dbReference>
<dbReference type="GO" id="GO:0006508">
    <property type="term" value="P:proteolysis"/>
    <property type="evidence" value="ECO:0007669"/>
    <property type="project" value="UniProtKB-KW"/>
</dbReference>
<dbReference type="PANTHER" id="PTHR30237">
    <property type="entry name" value="MURAMOYLTETRAPEPTIDE CARBOXYPEPTIDASE"/>
    <property type="match status" value="1"/>
</dbReference>
<feature type="domain" description="LD-carboxypeptidase N-terminal" evidence="7">
    <location>
        <begin position="41"/>
        <end position="151"/>
    </location>
</feature>
<keyword evidence="4" id="KW-0378">Hydrolase</keyword>
<feature type="active site" description="Nucleophile" evidence="6">
    <location>
        <position position="134"/>
    </location>
</feature>
<dbReference type="InterPro" id="IPR027461">
    <property type="entry name" value="Carboxypeptidase_A_C_sf"/>
</dbReference>
<evidence type="ECO:0000259" key="7">
    <source>
        <dbReference type="Pfam" id="PF02016"/>
    </source>
</evidence>
<evidence type="ECO:0000259" key="8">
    <source>
        <dbReference type="Pfam" id="PF17676"/>
    </source>
</evidence>
<evidence type="ECO:0000256" key="5">
    <source>
        <dbReference type="ARBA" id="ARBA00022825"/>
    </source>
</evidence>
<dbReference type="InterPro" id="IPR040921">
    <property type="entry name" value="Peptidase_S66C"/>
</dbReference>
<dbReference type="AlphaFoldDB" id="A0A1G6KMC9"/>
<reference evidence="10" key="1">
    <citation type="submission" date="2016-09" db="EMBL/GenBank/DDBJ databases">
        <authorList>
            <person name="Varghese N."/>
            <person name="Submissions S."/>
        </authorList>
    </citation>
    <scope>NUCLEOTIDE SEQUENCE [LARGE SCALE GENOMIC DNA]</scope>
    <source>
        <strain evidence="10">ANC 3699</strain>
    </source>
</reference>
<dbReference type="Proteomes" id="UP000242317">
    <property type="component" value="Unassembled WGS sequence"/>
</dbReference>
<evidence type="ECO:0000256" key="1">
    <source>
        <dbReference type="ARBA" id="ARBA00010233"/>
    </source>
</evidence>
<accession>A0A1G6KMC9</accession>
<evidence type="ECO:0000256" key="4">
    <source>
        <dbReference type="ARBA" id="ARBA00022801"/>
    </source>
</evidence>
<keyword evidence="10" id="KW-1185">Reference proteome</keyword>
<dbReference type="Pfam" id="PF17676">
    <property type="entry name" value="Peptidase_S66C"/>
    <property type="match status" value="1"/>
</dbReference>
<proteinExistence type="inferred from homology"/>
<keyword evidence="3" id="KW-0645">Protease</keyword>
<protein>
    <submittedName>
        <fullName evidence="9">Murein tetrapeptidase LD-carboxypeptidase Serine peptidase. MEROPS family S66</fullName>
    </submittedName>
</protein>
<dbReference type="InterPro" id="IPR027478">
    <property type="entry name" value="LdcA_N"/>
</dbReference>
<dbReference type="SUPFAM" id="SSF141986">
    <property type="entry name" value="LD-carboxypeptidase A C-terminal domain-like"/>
    <property type="match status" value="1"/>
</dbReference>
<dbReference type="PIRSF" id="PIRSF028757">
    <property type="entry name" value="LD-carboxypeptidase"/>
    <property type="match status" value="1"/>
</dbReference>
<dbReference type="InterPro" id="IPR003507">
    <property type="entry name" value="S66_fam"/>
</dbReference>
<evidence type="ECO:0000256" key="2">
    <source>
        <dbReference type="ARBA" id="ARBA00022645"/>
    </source>
</evidence>
<dbReference type="InterPro" id="IPR029062">
    <property type="entry name" value="Class_I_gatase-like"/>
</dbReference>
<dbReference type="EMBL" id="FMYK01000004">
    <property type="protein sequence ID" value="SDC32124.1"/>
    <property type="molecule type" value="Genomic_DNA"/>
</dbReference>
<sequence>MPDFAQLCIKKRKLSVMFLQSIYVKLRTSHCYCIYCIVMKIQVVAPSACVDSDQIALSQQQIQALDVDVQLSEHLFASHRYLAGSVAQRIADLKHASQDHSIDAIWCGRGGTGAAQLLPELDTWLLTKPIIGYSDSTVLLNYIAMQGGQALHAPVFQEIATKNLNEVMPISKDGQEVLALLHPMFAQMPQRYAVTPYNTLAQQQHAISGKILGGNLTTLCSVQGTPWALTLEQDSILLIEDVGEPYYSLERLLVQLLQSVDCAKIRAIVMGDFYLCPQKNVPHELMAIFAEHCDRLQIPLFQADWFGHGEQNRPFWLGTKGQIQSTELMICKT</sequence>
<organism evidence="9 10">
    <name type="scientific">Acinetobacter marinus</name>
    <dbReference type="NCBI Taxonomy" id="281375"/>
    <lineage>
        <taxon>Bacteria</taxon>
        <taxon>Pseudomonadati</taxon>
        <taxon>Pseudomonadota</taxon>
        <taxon>Gammaproteobacteria</taxon>
        <taxon>Moraxellales</taxon>
        <taxon>Moraxellaceae</taxon>
        <taxon>Acinetobacter</taxon>
    </lineage>
</organism>
<gene>
    <name evidence="9" type="ORF">SAMN05421749_104114</name>
</gene>
<dbReference type="SUPFAM" id="SSF52317">
    <property type="entry name" value="Class I glutamine amidotransferase-like"/>
    <property type="match status" value="1"/>
</dbReference>
<dbReference type="Gene3D" id="3.50.30.60">
    <property type="entry name" value="LD-carboxypeptidase A C-terminal domain-like"/>
    <property type="match status" value="1"/>
</dbReference>
<keyword evidence="5" id="KW-0720">Serine protease</keyword>
<dbReference type="Gene3D" id="3.40.50.10740">
    <property type="entry name" value="Class I glutamine amidotransferase-like"/>
    <property type="match status" value="1"/>
</dbReference>